<protein>
    <submittedName>
        <fullName evidence="2">Glyoxalase</fullName>
    </submittedName>
</protein>
<reference evidence="2" key="2">
    <citation type="submission" date="2020-09" db="EMBL/GenBank/DDBJ databases">
        <authorList>
            <person name="Sun Q."/>
            <person name="Zhou Y."/>
        </authorList>
    </citation>
    <scope>NUCLEOTIDE SEQUENCE</scope>
    <source>
        <strain evidence="2">CGMCC 1.15322</strain>
    </source>
</reference>
<evidence type="ECO:0000259" key="1">
    <source>
        <dbReference type="Pfam" id="PF13468"/>
    </source>
</evidence>
<gene>
    <name evidence="2" type="ORF">GCM10011496_24540</name>
</gene>
<dbReference type="InterPro" id="IPR025870">
    <property type="entry name" value="Glyoxalase-like_dom"/>
</dbReference>
<dbReference type="Gene3D" id="3.10.180.10">
    <property type="entry name" value="2,3-Dihydroxybiphenyl 1,2-Dioxygenase, domain 1"/>
    <property type="match status" value="1"/>
</dbReference>
<sequence length="237" mass="25122">MITAQVDHLIVVAASLDQGIHWCEATLGITPGPGGEHPLMGTHNRLFSVASTAFPRAYFEIIAIQPGVTPARPPGKHRWFDMDDPLLQSRVSKEGPQLIHFVASVPGVVSAVKVLANQGLDRGAVVPASRQTAGGLLSWRITVRDDGQRLFYGTLPTLIQWGEAGEDPARATHPLDAMPDSGVTLEALQVRHPRPESLQAAHAAIGLTGVGVSRGTPNLVATLNTPRGLVTLESKGV</sequence>
<comment type="caution">
    <text evidence="2">The sequence shown here is derived from an EMBL/GenBank/DDBJ whole genome shotgun (WGS) entry which is preliminary data.</text>
</comment>
<proteinExistence type="predicted"/>
<accession>A0A916SKY9</accession>
<name>A0A916SKY9_9BURK</name>
<dbReference type="Pfam" id="PF13468">
    <property type="entry name" value="Glyoxalase_3"/>
    <property type="match status" value="1"/>
</dbReference>
<dbReference type="SUPFAM" id="SSF54593">
    <property type="entry name" value="Glyoxalase/Bleomycin resistance protein/Dihydroxybiphenyl dioxygenase"/>
    <property type="match status" value="1"/>
</dbReference>
<evidence type="ECO:0000313" key="2">
    <source>
        <dbReference type="EMBL" id="GGB02610.1"/>
    </source>
</evidence>
<evidence type="ECO:0000313" key="3">
    <source>
        <dbReference type="Proteomes" id="UP000620596"/>
    </source>
</evidence>
<dbReference type="InterPro" id="IPR029068">
    <property type="entry name" value="Glyas_Bleomycin-R_OHBP_Dase"/>
</dbReference>
<keyword evidence="3" id="KW-1185">Reference proteome</keyword>
<reference evidence="2" key="1">
    <citation type="journal article" date="2014" name="Int. J. Syst. Evol. Microbiol.">
        <title>Complete genome sequence of Corynebacterium casei LMG S-19264T (=DSM 44701T), isolated from a smear-ripened cheese.</title>
        <authorList>
            <consortium name="US DOE Joint Genome Institute (JGI-PGF)"/>
            <person name="Walter F."/>
            <person name="Albersmeier A."/>
            <person name="Kalinowski J."/>
            <person name="Ruckert C."/>
        </authorList>
    </citation>
    <scope>NUCLEOTIDE SEQUENCE</scope>
    <source>
        <strain evidence="2">CGMCC 1.15322</strain>
    </source>
</reference>
<organism evidence="2 3">
    <name type="scientific">Polaromonas eurypsychrophila</name>
    <dbReference type="NCBI Taxonomy" id="1614635"/>
    <lineage>
        <taxon>Bacteria</taxon>
        <taxon>Pseudomonadati</taxon>
        <taxon>Pseudomonadota</taxon>
        <taxon>Betaproteobacteria</taxon>
        <taxon>Burkholderiales</taxon>
        <taxon>Comamonadaceae</taxon>
        <taxon>Polaromonas</taxon>
    </lineage>
</organism>
<dbReference type="AlphaFoldDB" id="A0A916SKY9"/>
<dbReference type="EMBL" id="BMIG01000008">
    <property type="protein sequence ID" value="GGB02610.1"/>
    <property type="molecule type" value="Genomic_DNA"/>
</dbReference>
<dbReference type="Proteomes" id="UP000620596">
    <property type="component" value="Unassembled WGS sequence"/>
</dbReference>
<feature type="domain" description="Glyoxalase-like" evidence="1">
    <location>
        <begin position="6"/>
        <end position="203"/>
    </location>
</feature>